<name>A0A8J5HHD9_ZINOF</name>
<organism evidence="2 3">
    <name type="scientific">Zingiber officinale</name>
    <name type="common">Ginger</name>
    <name type="synonym">Amomum zingiber</name>
    <dbReference type="NCBI Taxonomy" id="94328"/>
    <lineage>
        <taxon>Eukaryota</taxon>
        <taxon>Viridiplantae</taxon>
        <taxon>Streptophyta</taxon>
        <taxon>Embryophyta</taxon>
        <taxon>Tracheophyta</taxon>
        <taxon>Spermatophyta</taxon>
        <taxon>Magnoliopsida</taxon>
        <taxon>Liliopsida</taxon>
        <taxon>Zingiberales</taxon>
        <taxon>Zingiberaceae</taxon>
        <taxon>Zingiber</taxon>
    </lineage>
</organism>
<evidence type="ECO:0000256" key="1">
    <source>
        <dbReference type="SAM" id="Phobius"/>
    </source>
</evidence>
<feature type="transmembrane region" description="Helical" evidence="1">
    <location>
        <begin position="142"/>
        <end position="165"/>
    </location>
</feature>
<dbReference type="AlphaFoldDB" id="A0A8J5HHD9"/>
<dbReference type="PANTHER" id="PTHR35508:SF1">
    <property type="entry name" value="VOLTAGE-DEPENDENT L-TYPE CALCIUM CHANNEL SUBUNIT"/>
    <property type="match status" value="1"/>
</dbReference>
<feature type="transmembrane region" description="Helical" evidence="1">
    <location>
        <begin position="117"/>
        <end position="136"/>
    </location>
</feature>
<proteinExistence type="predicted"/>
<keyword evidence="1" id="KW-0472">Membrane</keyword>
<evidence type="ECO:0000313" key="3">
    <source>
        <dbReference type="Proteomes" id="UP000734854"/>
    </source>
</evidence>
<dbReference type="EMBL" id="JACMSC010000004">
    <property type="protein sequence ID" value="KAG6524517.1"/>
    <property type="molecule type" value="Genomic_DNA"/>
</dbReference>
<accession>A0A8J5HHD9</accession>
<keyword evidence="3" id="KW-1185">Reference proteome</keyword>
<comment type="caution">
    <text evidence="2">The sequence shown here is derived from an EMBL/GenBank/DDBJ whole genome shotgun (WGS) entry which is preliminary data.</text>
</comment>
<dbReference type="PANTHER" id="PTHR35508">
    <property type="entry name" value="VOLTAGE-DEPENDENT L-TYPE CALCIUM CHANNEL SUBUNIT"/>
    <property type="match status" value="1"/>
</dbReference>
<evidence type="ECO:0008006" key="4">
    <source>
        <dbReference type="Google" id="ProtNLM"/>
    </source>
</evidence>
<gene>
    <name evidence="2" type="ORF">ZIOFF_014429</name>
</gene>
<sequence>MNEVANSDDSKMRSNGIATGGGSEEGICGTIEFELDPVVAGCCGDTLCSVLRDFFAGVVSPPPLALLSRIKSSVANEHMKTTYQLFSDWKVGAITLLTLTGLLIFLCFLFTATINAIIVSLLVSLAAACGFLAFFFTCLIAIYIGALSMAAFIISITTISAIIIAMDGSDFSGSFGLSPRKVCTSPHDQLARQVPLYLHMQLLGKQDGMPRQNRLVENDN</sequence>
<keyword evidence="1" id="KW-0812">Transmembrane</keyword>
<feature type="transmembrane region" description="Helical" evidence="1">
    <location>
        <begin position="89"/>
        <end position="110"/>
    </location>
</feature>
<evidence type="ECO:0000313" key="2">
    <source>
        <dbReference type="EMBL" id="KAG6524517.1"/>
    </source>
</evidence>
<reference evidence="2 3" key="1">
    <citation type="submission" date="2020-08" db="EMBL/GenBank/DDBJ databases">
        <title>Plant Genome Project.</title>
        <authorList>
            <person name="Zhang R.-G."/>
        </authorList>
    </citation>
    <scope>NUCLEOTIDE SEQUENCE [LARGE SCALE GENOMIC DNA]</scope>
    <source>
        <tissue evidence="2">Rhizome</tissue>
    </source>
</reference>
<protein>
    <recommendedName>
        <fullName evidence="4">Transmembrane protein</fullName>
    </recommendedName>
</protein>
<keyword evidence="1" id="KW-1133">Transmembrane helix</keyword>
<dbReference type="Proteomes" id="UP000734854">
    <property type="component" value="Unassembled WGS sequence"/>
</dbReference>